<dbReference type="PANTHER" id="PTHR43289">
    <property type="entry name" value="MITOGEN-ACTIVATED PROTEIN KINASE KINASE KINASE 20-RELATED"/>
    <property type="match status" value="1"/>
</dbReference>
<dbReference type="InterPro" id="IPR011009">
    <property type="entry name" value="Kinase-like_dom_sf"/>
</dbReference>
<feature type="domain" description="Protein kinase" evidence="6">
    <location>
        <begin position="481"/>
        <end position="752"/>
    </location>
</feature>
<dbReference type="GO" id="GO:0004674">
    <property type="term" value="F:protein serine/threonine kinase activity"/>
    <property type="evidence" value="ECO:0007669"/>
    <property type="project" value="TreeGrafter"/>
</dbReference>
<sequence length="964" mass="103228">MTDRALVETAYEAAVPERRKPDNEGVVDVLCAVATEGPIGVVQLSRLAGLTQREVRDVLRFLEEHALVESTTDGHVLTYSFGNVLIECQQSNDGKAAEDIAVTNEKSESSTLEERLTDIEDRVVTSSDGAVRRTYDADVVDVVDLAEIAIEGDAGSGTTGNEAGDLLLEVVTTFNREQCEELIDRATNEFTPALLYAAGMVVEESELAFSRGMLIPAVPDLVDILVDERASRPVLQAVSYLLAGLAEESPTVLLDWVDEVTATLKRESGRGSTVPFYMGLVDTLESLSIASPDSFEATHVGDLVESAHALPRSWARRVVRVLVNIADEDSRAVWLHSDDIEPIVDDAVDAGDERLLAELSELLVRLDGITAGRLLDRVTSAGGSPDLDGDTQRSDSPTADEEVTESRGSDSAQTATTGDTAATQSAGTADKSESADDPQAVTRHATEESRGPVGQPTEELPIPTVESVASPRRREIDRGEIRIEGTIDTGGQAVVRRAVLPGDDSTTIALREPLGGDTLTRSTVEAFNDRADVWATVDDRERTLGRWTDNDHVVGVLDIGERMPWVATEFMDGGDLRGLLEDNPDGLSIQQALWIGECICKGIYVAHETGVAHLDVKPENVLLSTTDGWPWPKVADWGLARRLASETGTADGASVAYAAPEQLDREEFGEPDTLSDVYSAGATVYELLTGSPPITGTPTEIMRETVASESLEPPSRRRSEVPPVVDAVVTRALQREKTERYSGIKAFGQALEAARTGGRLPPAVTLPKTHTSPSGGHSGERSRQSSVNESNRGNSVDRNTSVTHGGTDDELSTSGADERDTKEPLADGTDGTSVASNVIETPDDAGKGVPVDRMKSIGPGYADRLKAVGVETVADLAATDAQTLAAKSSIAERRAELWIDRAAAFEPQRRAREENTRDVGGQGSDDTDAEYYCPECGDSFQEGSARAGDICPECKRGYLEAVKP</sequence>
<dbReference type="SMART" id="SM00220">
    <property type="entry name" value="S_TKc"/>
    <property type="match status" value="1"/>
</dbReference>
<dbReference type="Pfam" id="PF00069">
    <property type="entry name" value="Pkinase"/>
    <property type="match status" value="1"/>
</dbReference>
<dbReference type="GO" id="GO:0005524">
    <property type="term" value="F:ATP binding"/>
    <property type="evidence" value="ECO:0007669"/>
    <property type="project" value="UniProtKB-KW"/>
</dbReference>
<feature type="compositionally biased region" description="Basic and acidic residues" evidence="5">
    <location>
        <begin position="816"/>
        <end position="825"/>
    </location>
</feature>
<evidence type="ECO:0000256" key="3">
    <source>
        <dbReference type="ARBA" id="ARBA00022777"/>
    </source>
</evidence>
<dbReference type="PROSITE" id="PS00108">
    <property type="entry name" value="PROTEIN_KINASE_ST"/>
    <property type="match status" value="1"/>
</dbReference>
<dbReference type="InterPro" id="IPR000719">
    <property type="entry name" value="Prot_kinase_dom"/>
</dbReference>
<evidence type="ECO:0000256" key="2">
    <source>
        <dbReference type="ARBA" id="ARBA00022741"/>
    </source>
</evidence>
<dbReference type="InterPro" id="IPR036390">
    <property type="entry name" value="WH_DNA-bd_sf"/>
</dbReference>
<feature type="compositionally biased region" description="Polar residues" evidence="5">
    <location>
        <begin position="830"/>
        <end position="839"/>
    </location>
</feature>
<dbReference type="SUPFAM" id="SSF46785">
    <property type="entry name" value="Winged helix' DNA-binding domain"/>
    <property type="match status" value="1"/>
</dbReference>
<dbReference type="SUPFAM" id="SSF56112">
    <property type="entry name" value="Protein kinase-like (PK-like)"/>
    <property type="match status" value="1"/>
</dbReference>
<evidence type="ECO:0000256" key="5">
    <source>
        <dbReference type="SAM" id="MobiDB-lite"/>
    </source>
</evidence>
<proteinExistence type="predicted"/>
<dbReference type="Proteomes" id="UP000437065">
    <property type="component" value="Unassembled WGS sequence"/>
</dbReference>
<feature type="compositionally biased region" description="Polar residues" evidence="5">
    <location>
        <begin position="784"/>
        <end position="804"/>
    </location>
</feature>
<gene>
    <name evidence="7" type="ORF">GRX01_05175</name>
</gene>
<protein>
    <submittedName>
        <fullName evidence="7">Protein kinase</fullName>
    </submittedName>
</protein>
<dbReference type="PANTHER" id="PTHR43289:SF6">
    <property type="entry name" value="SERINE_THREONINE-PROTEIN KINASE NEKL-3"/>
    <property type="match status" value="1"/>
</dbReference>
<keyword evidence="3 7" id="KW-0418">Kinase</keyword>
<evidence type="ECO:0000256" key="1">
    <source>
        <dbReference type="ARBA" id="ARBA00022679"/>
    </source>
</evidence>
<name>A0A6B0SPA1_9EURY</name>
<dbReference type="Gene3D" id="1.10.150.20">
    <property type="entry name" value="5' to 3' exonuclease, C-terminal subdomain"/>
    <property type="match status" value="1"/>
</dbReference>
<dbReference type="InterPro" id="IPR008271">
    <property type="entry name" value="Ser/Thr_kinase_AS"/>
</dbReference>
<dbReference type="PROSITE" id="PS50011">
    <property type="entry name" value="PROTEIN_KINASE_DOM"/>
    <property type="match status" value="1"/>
</dbReference>
<dbReference type="CDD" id="cd14014">
    <property type="entry name" value="STKc_PknB_like"/>
    <property type="match status" value="1"/>
</dbReference>
<dbReference type="Gene3D" id="1.10.10.10">
    <property type="entry name" value="Winged helix-like DNA-binding domain superfamily/Winged helix DNA-binding domain"/>
    <property type="match status" value="1"/>
</dbReference>
<keyword evidence="4" id="KW-0067">ATP-binding</keyword>
<keyword evidence="1" id="KW-0808">Transferase</keyword>
<keyword evidence="8" id="KW-1185">Reference proteome</keyword>
<dbReference type="Pfam" id="PF14520">
    <property type="entry name" value="HHH_5"/>
    <property type="match status" value="1"/>
</dbReference>
<dbReference type="InterPro" id="IPR036388">
    <property type="entry name" value="WH-like_DNA-bd_sf"/>
</dbReference>
<feature type="region of interest" description="Disordered" evidence="5">
    <location>
        <begin position="758"/>
        <end position="850"/>
    </location>
</feature>
<accession>A0A6B0SPA1</accession>
<feature type="compositionally biased region" description="Low complexity" evidence="5">
    <location>
        <begin position="409"/>
        <end position="429"/>
    </location>
</feature>
<dbReference type="AlphaFoldDB" id="A0A6B0SPA1"/>
<dbReference type="OrthoDB" id="330261at2157"/>
<reference evidence="7 8" key="1">
    <citation type="submission" date="2019-12" db="EMBL/GenBank/DDBJ databases">
        <title>Isolation and characterization of three novel carbon monoxide-oxidizing members of Halobacteria from salione crusts and soils.</title>
        <authorList>
            <person name="Myers M.R."/>
            <person name="King G.M."/>
        </authorList>
    </citation>
    <scope>NUCLEOTIDE SEQUENCE [LARGE SCALE GENOMIC DNA]</scope>
    <source>
        <strain evidence="7 8">WSA2</strain>
    </source>
</reference>
<dbReference type="RefSeq" id="WP_159664160.1">
    <property type="nucleotide sequence ID" value="NZ_WUUS01000003.1"/>
</dbReference>
<evidence type="ECO:0000313" key="7">
    <source>
        <dbReference type="EMBL" id="MXR40734.1"/>
    </source>
</evidence>
<organism evidence="7 8">
    <name type="scientific">Halobaculum saliterrae</name>
    <dbReference type="NCBI Taxonomy" id="2073113"/>
    <lineage>
        <taxon>Archaea</taxon>
        <taxon>Methanobacteriati</taxon>
        <taxon>Methanobacteriota</taxon>
        <taxon>Stenosarchaea group</taxon>
        <taxon>Halobacteria</taxon>
        <taxon>Halobacteriales</taxon>
        <taxon>Haloferacaceae</taxon>
        <taxon>Halobaculum</taxon>
    </lineage>
</organism>
<evidence type="ECO:0000256" key="4">
    <source>
        <dbReference type="ARBA" id="ARBA00022840"/>
    </source>
</evidence>
<comment type="caution">
    <text evidence="7">The sequence shown here is derived from an EMBL/GenBank/DDBJ whole genome shotgun (WGS) entry which is preliminary data.</text>
</comment>
<feature type="region of interest" description="Disordered" evidence="5">
    <location>
        <begin position="909"/>
        <end position="930"/>
    </location>
</feature>
<evidence type="ECO:0000259" key="6">
    <source>
        <dbReference type="PROSITE" id="PS50011"/>
    </source>
</evidence>
<dbReference type="Gene3D" id="1.10.510.10">
    <property type="entry name" value="Transferase(Phosphotransferase) domain 1"/>
    <property type="match status" value="1"/>
</dbReference>
<dbReference type="EMBL" id="WUUS01000003">
    <property type="protein sequence ID" value="MXR40734.1"/>
    <property type="molecule type" value="Genomic_DNA"/>
</dbReference>
<keyword evidence="2" id="KW-0547">Nucleotide-binding</keyword>
<feature type="region of interest" description="Disordered" evidence="5">
    <location>
        <begin position="378"/>
        <end position="477"/>
    </location>
</feature>
<evidence type="ECO:0000313" key="8">
    <source>
        <dbReference type="Proteomes" id="UP000437065"/>
    </source>
</evidence>